<evidence type="ECO:0000313" key="2">
    <source>
        <dbReference type="Proteomes" id="UP000604046"/>
    </source>
</evidence>
<organism evidence="1 2">
    <name type="scientific">Symbiodinium natans</name>
    <dbReference type="NCBI Taxonomy" id="878477"/>
    <lineage>
        <taxon>Eukaryota</taxon>
        <taxon>Sar</taxon>
        <taxon>Alveolata</taxon>
        <taxon>Dinophyceae</taxon>
        <taxon>Suessiales</taxon>
        <taxon>Symbiodiniaceae</taxon>
        <taxon>Symbiodinium</taxon>
    </lineage>
</organism>
<gene>
    <name evidence="1" type="ORF">SNAT2548_LOCUS9372</name>
</gene>
<dbReference type="OrthoDB" id="411189at2759"/>
<protein>
    <submittedName>
        <fullName evidence="1">Uncharacterized protein</fullName>
    </submittedName>
</protein>
<name>A0A812KLP3_9DINO</name>
<reference evidence="1" key="1">
    <citation type="submission" date="2021-02" db="EMBL/GenBank/DDBJ databases">
        <authorList>
            <person name="Dougan E. K."/>
            <person name="Rhodes N."/>
            <person name="Thang M."/>
            <person name="Chan C."/>
        </authorList>
    </citation>
    <scope>NUCLEOTIDE SEQUENCE</scope>
</reference>
<sequence length="894" mass="98692">MVVFDDTVFCAGYHLLHSGKQGRRIVGGVSDPMIDPELRPVLQKQDLAQLELFWCLKRVDTNSGLWAVQVQPRRHKDVQSQRLLLDLGNLLHECTVVNGLPPLVVAADSHPAHQMTIRTLLCIQPPPQALFWSDCEKPSSLGFNLFPFNALRWKEHALFMTVDGPHALKAMARALRSSVRVLQVGSAWCCTTTLLQGSQKAPLEAFLGKDQQSDKQAAWMLNPAAVPEGCWNSGGLVLLQFVLSVVLAPWHAAAKLSTMQIFQCAATGYYMTLLMVSQAHRDHGGQWERACFSRPTAATMVQLCACAMVRVAHWPADAPYQPEKTLEHAIECWFSAVKAGHRGNPNIKDAILGVDRLHMKQYKKKAATPNEKRLVDSLSRESLRKAADESLQTACTFFAACSVQVTPSHLSDDLAQWWEECGKELLLGEMSLQEEDSDESDSEDVAEMPETGVLEPEVDPANELLCLEFQKEAKNDMQKIMTTSGEPASLAVSEPVTDVLDAPRTPSDVLRVAGLSNFKGNACNGKPEDIACLGRIEQLQSPCRAFTSFVRLCEGFLSKTQVEGASADLNDAQLLEHWLSQSRQLMEASSHRTSRFSTWAKFGQECEQLVSAASGSQLMTAIKEFRPPHVCTAEGALNYQVVAVREHSMAKPKLGIVCAAFRGVQKSRNSGGTRSQAAGNIAACTLKAAQAKKIHVVLLTPGNKPEQFIGSILHPVINLQVHSDSVLLEIPTKLYKVQELRSAVQIQLSKETLAQWLQLRQSEVPNILASSKGAEVVLKPQFTAESFSASNKGKANIAKAFQVWVELHQKVWGSQLLHSGKLQIKSQPDWRAFLERAPKYLIGFFKGTKGDFGNWCLEQFRFYLPSRETPKSRLPGWLSEIDRLAPQALPASSA</sequence>
<comment type="caution">
    <text evidence="1">The sequence shown here is derived from an EMBL/GenBank/DDBJ whole genome shotgun (WGS) entry which is preliminary data.</text>
</comment>
<dbReference type="AlphaFoldDB" id="A0A812KLP3"/>
<evidence type="ECO:0000313" key="1">
    <source>
        <dbReference type="EMBL" id="CAE7230488.1"/>
    </source>
</evidence>
<dbReference type="Proteomes" id="UP000604046">
    <property type="component" value="Unassembled WGS sequence"/>
</dbReference>
<dbReference type="EMBL" id="CAJNDS010000724">
    <property type="protein sequence ID" value="CAE7230488.1"/>
    <property type="molecule type" value="Genomic_DNA"/>
</dbReference>
<proteinExistence type="predicted"/>
<keyword evidence="2" id="KW-1185">Reference proteome</keyword>
<accession>A0A812KLP3</accession>